<reference evidence="4 5" key="1">
    <citation type="journal article" date="2019" name="Nat. Microbiol.">
        <title>Mediterranean grassland soil C-N compound turnover is dependent on rainfall and depth, and is mediated by genomically divergent microorganisms.</title>
        <authorList>
            <person name="Diamond S."/>
            <person name="Andeer P.F."/>
            <person name="Li Z."/>
            <person name="Crits-Christoph A."/>
            <person name="Burstein D."/>
            <person name="Anantharaman K."/>
            <person name="Lane K.R."/>
            <person name="Thomas B.C."/>
            <person name="Pan C."/>
            <person name="Northen T.R."/>
            <person name="Banfield J.F."/>
        </authorList>
    </citation>
    <scope>NUCLEOTIDE SEQUENCE [LARGE SCALE GENOMIC DNA]</scope>
    <source>
        <strain evidence="4">NP_7</strain>
    </source>
</reference>
<dbReference type="GO" id="GO:0042956">
    <property type="term" value="P:maltodextrin transmembrane transport"/>
    <property type="evidence" value="ECO:0007669"/>
    <property type="project" value="TreeGrafter"/>
</dbReference>
<gene>
    <name evidence="4" type="ORF">E6H04_03760</name>
</gene>
<protein>
    <submittedName>
        <fullName evidence="4">Extracellular solute-binding protein</fullName>
    </submittedName>
</protein>
<dbReference type="GO" id="GO:0055052">
    <property type="term" value="C:ATP-binding cassette (ABC) transporter complex, substrate-binding subunit-containing"/>
    <property type="evidence" value="ECO:0007669"/>
    <property type="project" value="TreeGrafter"/>
</dbReference>
<evidence type="ECO:0000256" key="1">
    <source>
        <dbReference type="ARBA" id="ARBA00008520"/>
    </source>
</evidence>
<comment type="similarity">
    <text evidence="1">Belongs to the bacterial solute-binding protein 1 family.</text>
</comment>
<accession>A0A537JHP7</accession>
<keyword evidence="2" id="KW-0813">Transport</keyword>
<dbReference type="Proteomes" id="UP000320048">
    <property type="component" value="Unassembled WGS sequence"/>
</dbReference>
<proteinExistence type="inferred from homology"/>
<sequence>MSLPMKLLFDPRGVDSSILRGEMMIMGRQGAHWPGVILILVLAVVVISAPAGRAAPAVEVSIWGGYPEIAPIYQRAAEAYQQAHPNVKVTVLTTDIRDYERKLAASLPSDTAGNILEVEAPTVERYIEAGLIPKAPPDIAQFVRSRSFNASAQEAASVGTDVYGVPWFAGVGALYYNTEMFKEAGVSGPPQTMDELMAVAKKLVKVDAQGRVVRSGVSLRLFGAGSGVAEKFAILMWPRGGELLTRNAQGKYKAGYDNDAGRATLKMHIDAVFVNKVDSLDIKHDAESFELGQTAMFERESWVIGDIQKNAPTLKYQTAAIPRDQRWGTIVGSVSLYTSRSARNPDVAWDFVKFLTQPQFERQLLQEVGWIPLRQDVNFDPVIAKFPQYKGFLIRDPKYVYWSMPNIKDFDEIETKLAARLVAAYRDATLAGNAAGIANVLHTAAGETNTILKRDGLYGE</sequence>
<dbReference type="AlphaFoldDB" id="A0A537JHP7"/>
<comment type="caution">
    <text evidence="4">The sequence shown here is derived from an EMBL/GenBank/DDBJ whole genome shotgun (WGS) entry which is preliminary data.</text>
</comment>
<dbReference type="InterPro" id="IPR006059">
    <property type="entry name" value="SBP"/>
</dbReference>
<evidence type="ECO:0000313" key="5">
    <source>
        <dbReference type="Proteomes" id="UP000320048"/>
    </source>
</evidence>
<dbReference type="PANTHER" id="PTHR30061">
    <property type="entry name" value="MALTOSE-BINDING PERIPLASMIC PROTEIN"/>
    <property type="match status" value="1"/>
</dbReference>
<keyword evidence="3" id="KW-0732">Signal</keyword>
<dbReference type="GO" id="GO:1901982">
    <property type="term" value="F:maltose binding"/>
    <property type="evidence" value="ECO:0007669"/>
    <property type="project" value="TreeGrafter"/>
</dbReference>
<evidence type="ECO:0000256" key="2">
    <source>
        <dbReference type="ARBA" id="ARBA00022448"/>
    </source>
</evidence>
<evidence type="ECO:0000256" key="3">
    <source>
        <dbReference type="ARBA" id="ARBA00022729"/>
    </source>
</evidence>
<dbReference type="GO" id="GO:0015768">
    <property type="term" value="P:maltose transport"/>
    <property type="evidence" value="ECO:0007669"/>
    <property type="project" value="TreeGrafter"/>
</dbReference>
<name>A0A537JHP7_9BACT</name>
<dbReference type="EMBL" id="VBAO01000098">
    <property type="protein sequence ID" value="TMI83000.1"/>
    <property type="molecule type" value="Genomic_DNA"/>
</dbReference>
<dbReference type="SUPFAM" id="SSF53850">
    <property type="entry name" value="Periplasmic binding protein-like II"/>
    <property type="match status" value="1"/>
</dbReference>
<dbReference type="Gene3D" id="3.40.190.10">
    <property type="entry name" value="Periplasmic binding protein-like II"/>
    <property type="match status" value="1"/>
</dbReference>
<dbReference type="PANTHER" id="PTHR30061:SF50">
    <property type="entry name" value="MALTOSE_MALTODEXTRIN-BINDING PERIPLASMIC PROTEIN"/>
    <property type="match status" value="1"/>
</dbReference>
<evidence type="ECO:0000313" key="4">
    <source>
        <dbReference type="EMBL" id="TMI83000.1"/>
    </source>
</evidence>
<dbReference type="Pfam" id="PF13416">
    <property type="entry name" value="SBP_bac_8"/>
    <property type="match status" value="1"/>
</dbReference>
<organism evidence="4 5">
    <name type="scientific">Candidatus Segetimicrobium genomatis</name>
    <dbReference type="NCBI Taxonomy" id="2569760"/>
    <lineage>
        <taxon>Bacteria</taxon>
        <taxon>Bacillati</taxon>
        <taxon>Candidatus Sysuimicrobiota</taxon>
        <taxon>Candidatus Sysuimicrobiia</taxon>
        <taxon>Candidatus Sysuimicrobiales</taxon>
        <taxon>Candidatus Segetimicrobiaceae</taxon>
        <taxon>Candidatus Segetimicrobium</taxon>
    </lineage>
</organism>